<proteinExistence type="predicted"/>
<dbReference type="InterPro" id="IPR050904">
    <property type="entry name" value="Adhesion/Biosynth-related"/>
</dbReference>
<dbReference type="InterPro" id="IPR000782">
    <property type="entry name" value="FAS1_domain"/>
</dbReference>
<evidence type="ECO:0000313" key="5">
    <source>
        <dbReference type="Proteomes" id="UP000076420"/>
    </source>
</evidence>
<dbReference type="KEGG" id="bgt:106078901"/>
<dbReference type="PANTHER" id="PTHR10900">
    <property type="entry name" value="PERIOSTIN-RELATED"/>
    <property type="match status" value="1"/>
</dbReference>
<dbReference type="VEuPathDB" id="VectorBase:BGLB012100"/>
<evidence type="ECO:0000256" key="1">
    <source>
        <dbReference type="SAM" id="MobiDB-lite"/>
    </source>
</evidence>
<evidence type="ECO:0000259" key="3">
    <source>
        <dbReference type="PROSITE" id="PS50213"/>
    </source>
</evidence>
<gene>
    <name evidence="4" type="primary">106078901</name>
</gene>
<dbReference type="RefSeq" id="XP_013095429.2">
    <property type="nucleotide sequence ID" value="XM_013239975.2"/>
</dbReference>
<sequence>MAKLSAVFTVLLFILFVLAVVDSRPSKRSSWKKDKERNRGKQRDRPEKARERSSTGRKGHGKSKNPFHSILTSFHDLDPFSYFNFRWNIESRDDPWWEGPNVCENEIREVDNSTETQDMVRHFSTNFQSCDESETAYKCKMVQVDRTGRKVYTLIYECCHGYSRQAEDYGCPNAVSDLNLIEKAEELGLTDFVKAVKTLKLTEDLQTNNYTVFIPQNGAFSLDGDLMDSGAGIILKDAPAMIAVSEPAVDKALKSLQNVLLSHMVDGLRRSSSMEDEQLLVTGNPEGATIRINYFYKPEKLMTANCVPITASDILATNGVIHTVTKVLKPVMESLLDIIKSSPELSTLKTILASANYVSKLDEDGQMTLLAPTNAAFNKMTSSLRERLLAGDVKCLEKVLQNHLLPNVICAQAVKSEARTINNLHKYVNVTRTQDNKFFVGKAQVIQADVMATNGVLHIIDEVLVPDEALSVLDILEKQGLTEMLSLIKKSDLQKTLTTIKNFTIFAPTNEAIQALYADVKTKMSENQDFLNSVLSYHITPGVRECRHLHNNELVTSLDNKQVRVNSFQQFSSFSQGVKTVQCAPIKKMNIDACNGRINVIGSVMLPPIGNVLDVLAQDKKFSTFVSLIKKTDLADSLQEDGPMTILAPNNKAFEKLDEKTRKKIETNPEQLETFVKHHIFQDNLCCAGIFARYGFHQPHIVTLAEDRLKLSRTHDGIPKVGHAHVITCDQTATNGNVFEIDQVLLQEPHRNRWRINPFADWEDWDDWDMNNFLDLSLY</sequence>
<feature type="domain" description="FAS1" evidence="3">
    <location>
        <begin position="176"/>
        <end position="328"/>
    </location>
</feature>
<feature type="chain" id="PRO_5013174886" description="FAS1 domain-containing protein" evidence="2">
    <location>
        <begin position="20"/>
        <end position="779"/>
    </location>
</feature>
<feature type="domain" description="FAS1" evidence="3">
    <location>
        <begin position="332"/>
        <end position="464"/>
    </location>
</feature>
<accession>A0A2C9K2N3</accession>
<dbReference type="GO" id="GO:0007155">
    <property type="term" value="P:cell adhesion"/>
    <property type="evidence" value="ECO:0007669"/>
    <property type="project" value="TreeGrafter"/>
</dbReference>
<dbReference type="OrthoDB" id="286301at2759"/>
<dbReference type="SMART" id="SM00554">
    <property type="entry name" value="FAS1"/>
    <property type="match status" value="4"/>
</dbReference>
<dbReference type="AlphaFoldDB" id="A0A2C9K2N3"/>
<dbReference type="PANTHER" id="PTHR10900:SF77">
    <property type="entry name" value="FI19380P1"/>
    <property type="match status" value="1"/>
</dbReference>
<organism evidence="4 5">
    <name type="scientific">Biomphalaria glabrata</name>
    <name type="common">Bloodfluke planorb</name>
    <name type="synonym">Freshwater snail</name>
    <dbReference type="NCBI Taxonomy" id="6526"/>
    <lineage>
        <taxon>Eukaryota</taxon>
        <taxon>Metazoa</taxon>
        <taxon>Spiralia</taxon>
        <taxon>Lophotrochozoa</taxon>
        <taxon>Mollusca</taxon>
        <taxon>Gastropoda</taxon>
        <taxon>Heterobranchia</taxon>
        <taxon>Euthyneura</taxon>
        <taxon>Panpulmonata</taxon>
        <taxon>Hygrophila</taxon>
        <taxon>Lymnaeoidea</taxon>
        <taxon>Planorbidae</taxon>
        <taxon>Biomphalaria</taxon>
    </lineage>
</organism>
<feature type="domain" description="FAS1" evidence="3">
    <location>
        <begin position="609"/>
        <end position="745"/>
    </location>
</feature>
<dbReference type="GO" id="GO:0005615">
    <property type="term" value="C:extracellular space"/>
    <property type="evidence" value="ECO:0007669"/>
    <property type="project" value="TreeGrafter"/>
</dbReference>
<keyword evidence="2" id="KW-0732">Signal</keyword>
<dbReference type="Proteomes" id="UP000076420">
    <property type="component" value="Unassembled WGS sequence"/>
</dbReference>
<dbReference type="SUPFAM" id="SSF82153">
    <property type="entry name" value="FAS1 domain"/>
    <property type="match status" value="4"/>
</dbReference>
<protein>
    <recommendedName>
        <fullName evidence="3">FAS1 domain-containing protein</fullName>
    </recommendedName>
</protein>
<evidence type="ECO:0000313" key="4">
    <source>
        <dbReference type="EnsemblMetazoa" id="BGLB012100-PB"/>
    </source>
</evidence>
<feature type="region of interest" description="Disordered" evidence="1">
    <location>
        <begin position="28"/>
        <end position="67"/>
    </location>
</feature>
<evidence type="ECO:0000256" key="2">
    <source>
        <dbReference type="SAM" id="SignalP"/>
    </source>
</evidence>
<dbReference type="GO" id="GO:0050839">
    <property type="term" value="F:cell adhesion molecule binding"/>
    <property type="evidence" value="ECO:0007669"/>
    <property type="project" value="TreeGrafter"/>
</dbReference>
<reference evidence="4" key="1">
    <citation type="submission" date="2020-05" db="UniProtKB">
        <authorList>
            <consortium name="EnsemblMetazoa"/>
        </authorList>
    </citation>
    <scope>IDENTIFICATION</scope>
    <source>
        <strain evidence="4">BB02</strain>
    </source>
</reference>
<feature type="compositionally biased region" description="Basic residues" evidence="1">
    <location>
        <begin position="55"/>
        <end position="65"/>
    </location>
</feature>
<dbReference type="PROSITE" id="PS50213">
    <property type="entry name" value="FAS1"/>
    <property type="match status" value="4"/>
</dbReference>
<dbReference type="VEuPathDB" id="VectorBase:BGLAX_029442"/>
<name>A0A2C9K2N3_BIOGL</name>
<feature type="signal peptide" evidence="2">
    <location>
        <begin position="1"/>
        <end position="19"/>
    </location>
</feature>
<dbReference type="Gene3D" id="2.30.180.10">
    <property type="entry name" value="FAS1 domain"/>
    <property type="match status" value="4"/>
</dbReference>
<feature type="compositionally biased region" description="Basic and acidic residues" evidence="1">
    <location>
        <begin position="31"/>
        <end position="54"/>
    </location>
</feature>
<feature type="domain" description="FAS1" evidence="3">
    <location>
        <begin position="468"/>
        <end position="605"/>
    </location>
</feature>
<dbReference type="GO" id="GO:0031012">
    <property type="term" value="C:extracellular matrix"/>
    <property type="evidence" value="ECO:0007669"/>
    <property type="project" value="TreeGrafter"/>
</dbReference>
<dbReference type="InterPro" id="IPR036378">
    <property type="entry name" value="FAS1_dom_sf"/>
</dbReference>
<dbReference type="STRING" id="6526.A0A2C9K2N3"/>
<dbReference type="FunFam" id="2.30.180.10:FF:000032">
    <property type="entry name" value="Fasciclin domain-containing protein, putative"/>
    <property type="match status" value="3"/>
</dbReference>
<dbReference type="GO" id="GO:0030198">
    <property type="term" value="P:extracellular matrix organization"/>
    <property type="evidence" value="ECO:0007669"/>
    <property type="project" value="TreeGrafter"/>
</dbReference>
<dbReference type="Pfam" id="PF02469">
    <property type="entry name" value="Fasciclin"/>
    <property type="match status" value="4"/>
</dbReference>
<dbReference type="EnsemblMetazoa" id="BGLB012100-RB">
    <property type="protein sequence ID" value="BGLB012100-PB"/>
    <property type="gene ID" value="BGLB012100"/>
</dbReference>